<dbReference type="PANTHER" id="PTHR18359">
    <property type="entry name" value="WD-REPEAT PROTEIN-RELATED"/>
    <property type="match status" value="1"/>
</dbReference>
<dbReference type="Gene3D" id="2.130.10.10">
    <property type="entry name" value="YVTN repeat-like/Quinoprotein amine dehydrogenase"/>
    <property type="match status" value="1"/>
</dbReference>
<dbReference type="Proteomes" id="UP000887540">
    <property type="component" value="Unplaced"/>
</dbReference>
<proteinExistence type="inferred from homology"/>
<name>A0A914EP42_9BILA</name>
<evidence type="ECO:0000256" key="2">
    <source>
        <dbReference type="ARBA" id="ARBA00022552"/>
    </source>
</evidence>
<accession>A0A914EP42</accession>
<organism evidence="8 9">
    <name type="scientific">Acrobeloides nanus</name>
    <dbReference type="NCBI Taxonomy" id="290746"/>
    <lineage>
        <taxon>Eukaryota</taxon>
        <taxon>Metazoa</taxon>
        <taxon>Ecdysozoa</taxon>
        <taxon>Nematoda</taxon>
        <taxon>Chromadorea</taxon>
        <taxon>Rhabditida</taxon>
        <taxon>Tylenchina</taxon>
        <taxon>Cephalobomorpha</taxon>
        <taxon>Cephaloboidea</taxon>
        <taxon>Cephalobidae</taxon>
        <taxon>Acrobeloides</taxon>
    </lineage>
</organism>
<comment type="subcellular location">
    <subcellularLocation>
        <location evidence="1">Nucleus</location>
        <location evidence="1">Nucleolus</location>
    </subcellularLocation>
</comment>
<feature type="compositionally biased region" description="Basic residues" evidence="7">
    <location>
        <begin position="11"/>
        <end position="29"/>
    </location>
</feature>
<evidence type="ECO:0000256" key="6">
    <source>
        <dbReference type="ARBA" id="ARBA00025767"/>
    </source>
</evidence>
<dbReference type="SMART" id="SM00320">
    <property type="entry name" value="WD40"/>
    <property type="match status" value="4"/>
</dbReference>
<evidence type="ECO:0000313" key="8">
    <source>
        <dbReference type="Proteomes" id="UP000887540"/>
    </source>
</evidence>
<dbReference type="InterPro" id="IPR001680">
    <property type="entry name" value="WD40_rpt"/>
</dbReference>
<reference evidence="9" key="1">
    <citation type="submission" date="2022-11" db="UniProtKB">
        <authorList>
            <consortium name="WormBaseParasite"/>
        </authorList>
    </citation>
    <scope>IDENTIFICATION</scope>
</reference>
<dbReference type="InterPro" id="IPR045161">
    <property type="entry name" value="Utp18"/>
</dbReference>
<evidence type="ECO:0000313" key="9">
    <source>
        <dbReference type="WBParaSite" id="ACRNAN_scaffold9148.g25547.t1"/>
    </source>
</evidence>
<dbReference type="GO" id="GO:0006364">
    <property type="term" value="P:rRNA processing"/>
    <property type="evidence" value="ECO:0007669"/>
    <property type="project" value="UniProtKB-KW"/>
</dbReference>
<dbReference type="GO" id="GO:0032040">
    <property type="term" value="C:small-subunit processome"/>
    <property type="evidence" value="ECO:0007669"/>
    <property type="project" value="TreeGrafter"/>
</dbReference>
<dbReference type="GO" id="GO:0034388">
    <property type="term" value="C:Pwp2p-containing subcomplex of 90S preribosome"/>
    <property type="evidence" value="ECO:0007669"/>
    <property type="project" value="TreeGrafter"/>
</dbReference>
<evidence type="ECO:0000256" key="7">
    <source>
        <dbReference type="SAM" id="MobiDB-lite"/>
    </source>
</evidence>
<evidence type="ECO:0000256" key="3">
    <source>
        <dbReference type="ARBA" id="ARBA00022574"/>
    </source>
</evidence>
<feature type="region of interest" description="Disordered" evidence="7">
    <location>
        <begin position="1"/>
        <end position="36"/>
    </location>
</feature>
<evidence type="ECO:0000256" key="4">
    <source>
        <dbReference type="ARBA" id="ARBA00022737"/>
    </source>
</evidence>
<dbReference type="WBParaSite" id="ACRNAN_scaffold9148.g25547.t1">
    <property type="protein sequence ID" value="ACRNAN_scaffold9148.g25547.t1"/>
    <property type="gene ID" value="ACRNAN_scaffold9148.g25547"/>
</dbReference>
<evidence type="ECO:0000256" key="5">
    <source>
        <dbReference type="ARBA" id="ARBA00023242"/>
    </source>
</evidence>
<keyword evidence="3" id="KW-0853">WD repeat</keyword>
<keyword evidence="2" id="KW-0698">rRNA processing</keyword>
<dbReference type="Pfam" id="PF00400">
    <property type="entry name" value="WD40"/>
    <property type="match status" value="2"/>
</dbReference>
<dbReference type="AlphaFoldDB" id="A0A914EP42"/>
<comment type="similarity">
    <text evidence="6">Belongs to the WD repeat UTP18 family.</text>
</comment>
<keyword evidence="8" id="KW-1185">Reference proteome</keyword>
<evidence type="ECO:0000256" key="1">
    <source>
        <dbReference type="ARBA" id="ARBA00004604"/>
    </source>
</evidence>
<keyword evidence="5" id="KW-0539">Nucleus</keyword>
<dbReference type="SUPFAM" id="SSF50978">
    <property type="entry name" value="WD40 repeat-like"/>
    <property type="match status" value="1"/>
</dbReference>
<sequence length="520" mass="58869">MEQEIQDWSASRKRGSKNPRRTFPKKKKQAPYNEHVVKQELKLKHGAINVEESSLTKKLFGGSFFKDFSDSDEDNKVEKEKTQDSETSSILKPVWQDDDETEEAPESRSSINPSDAISMKEYQKRRRERNQKSALIENIPAWATVKQASETNRLSPVDSDEEDIMDAFKEMTKSTSKYVAKSQLLPKTHLNFSKLKDITIGHHGNGNLKVMKFHPHRPVLMTASYHGKIALFEVCKSLDDITLKPEENFLQEVAFDKYIISSADYYNNGNSIFIGSTRLPYFFSYDLIDGKVVQIPRPKVLPNYNYGKFAISNSGELIAFIGSSAHVYVFTLKTMEHLHTFCAAANIVDVCFSPRDDHTIYASADNGTIYVWNLSMKGDHFTFTDEGCIHPTCLSVSPNEQFLAAGSNTGIVNIYDVNSTRQSQAPKPLYTISNLTTSASFLKFNHDSQALAFGSLEKKMSARLLQTRSGTVFQNFPAKQEMFERDQITCADFSPHSGFLAFGTEAGTTRIYRLNHFDKY</sequence>
<protein>
    <submittedName>
        <fullName evidence="9">U3 small nucleolar RNA-associated protein 18 homolog</fullName>
    </submittedName>
</protein>
<dbReference type="InterPro" id="IPR015943">
    <property type="entry name" value="WD40/YVTN_repeat-like_dom_sf"/>
</dbReference>
<feature type="compositionally biased region" description="Basic and acidic residues" evidence="7">
    <location>
        <begin position="74"/>
        <end position="84"/>
    </location>
</feature>
<feature type="region of interest" description="Disordered" evidence="7">
    <location>
        <begin position="62"/>
        <end position="133"/>
    </location>
</feature>
<keyword evidence="4" id="KW-0677">Repeat</keyword>
<dbReference type="PANTHER" id="PTHR18359:SF0">
    <property type="entry name" value="U3 SMALL NUCLEOLAR RNA-ASSOCIATED PROTEIN 18 HOMOLOG"/>
    <property type="match status" value="1"/>
</dbReference>
<dbReference type="InterPro" id="IPR036322">
    <property type="entry name" value="WD40_repeat_dom_sf"/>
</dbReference>